<protein>
    <submittedName>
        <fullName evidence="1">Uncharacterized protein</fullName>
    </submittedName>
</protein>
<organism evidence="1 2">
    <name type="scientific">Paraeggerthella hongkongensis</name>
    <dbReference type="NCBI Taxonomy" id="230658"/>
    <lineage>
        <taxon>Bacteria</taxon>
        <taxon>Bacillati</taxon>
        <taxon>Actinomycetota</taxon>
        <taxon>Coriobacteriia</taxon>
        <taxon>Eggerthellales</taxon>
        <taxon>Eggerthellaceae</taxon>
        <taxon>Paraeggerthella</taxon>
    </lineage>
</organism>
<name>A0A3N0B0P7_9ACTN</name>
<accession>A0A3N0B0P7</accession>
<reference evidence="2" key="1">
    <citation type="submission" date="2018-05" db="EMBL/GenBank/DDBJ databases">
        <title>Genome Sequencing of selected type strains of the family Eggerthellaceae.</title>
        <authorList>
            <person name="Danylec N."/>
            <person name="Stoll D.A."/>
            <person name="Doetsch A."/>
            <person name="Huch M."/>
        </authorList>
    </citation>
    <scope>NUCLEOTIDE SEQUENCE [LARGE SCALE GENOMIC DNA]</scope>
    <source>
        <strain evidence="2">DSM 16106</strain>
    </source>
</reference>
<evidence type="ECO:0000313" key="1">
    <source>
        <dbReference type="EMBL" id="RNL40697.1"/>
    </source>
</evidence>
<gene>
    <name evidence="1" type="ORF">DMP08_10040</name>
</gene>
<proteinExistence type="predicted"/>
<dbReference type="AlphaFoldDB" id="A0A3N0B0P7"/>
<keyword evidence="2" id="KW-1185">Reference proteome</keyword>
<evidence type="ECO:0000313" key="2">
    <source>
        <dbReference type="Proteomes" id="UP000278632"/>
    </source>
</evidence>
<dbReference type="Proteomes" id="UP000278632">
    <property type="component" value="Unassembled WGS sequence"/>
</dbReference>
<sequence>MILTEQGSCGIAERVVVASDPWQIRGDGLAAHRFWFGGSAAGAVAFALRESGFGTQGRRLGIAPMPRCAMGRAPLPWNSCQTGLFLHAGRCLAAGFLAQ</sequence>
<comment type="caution">
    <text evidence="1">The sequence shown here is derived from an EMBL/GenBank/DDBJ whole genome shotgun (WGS) entry which is preliminary data.</text>
</comment>
<dbReference type="EMBL" id="QICD01000025">
    <property type="protein sequence ID" value="RNL40697.1"/>
    <property type="molecule type" value="Genomic_DNA"/>
</dbReference>